<dbReference type="AlphaFoldDB" id="A0A554LJ46"/>
<sequence length="247" mass="27439">MNYNHKKQKGSALIIALLIISTLAVVSFGSNRIFLSALKTSDLYAQTPFAYYAAESGLEKALLDYKENNDIEREIIDSEINSVAKQTYSLIRTYKGSQFGGDDVNNDNYKITKDDYKEIDLTGLSGTIDITWSWSDASVGKGIEFITVDNLNRKVSLPQETFPPDSDYSYTVSQDDIKLRIIPRGSGVNGLKAVIHEGGQIDSGIYTITSTGKYQNTNRKLQATIDRRGGTLLNIFDFALYAVDNIE</sequence>
<dbReference type="EMBL" id="VMGI01000043">
    <property type="protein sequence ID" value="TSC92858.1"/>
    <property type="molecule type" value="Genomic_DNA"/>
</dbReference>
<proteinExistence type="predicted"/>
<evidence type="ECO:0008006" key="3">
    <source>
        <dbReference type="Google" id="ProtNLM"/>
    </source>
</evidence>
<comment type="caution">
    <text evidence="1">The sequence shown here is derived from an EMBL/GenBank/DDBJ whole genome shotgun (WGS) entry which is preliminary data.</text>
</comment>
<gene>
    <name evidence="1" type="ORF">CEN91_354</name>
</gene>
<protein>
    <recommendedName>
        <fullName evidence="3">Type 4 fimbrial biogenesis protein PilX N-terminal domain-containing protein</fullName>
    </recommendedName>
</protein>
<name>A0A554LJ46_9BACT</name>
<organism evidence="1 2">
    <name type="scientific">Candidatus Berkelbacteria bacterium Licking1014_85</name>
    <dbReference type="NCBI Taxonomy" id="2017148"/>
    <lineage>
        <taxon>Bacteria</taxon>
        <taxon>Candidatus Berkelbacteria</taxon>
    </lineage>
</organism>
<reference evidence="1 2" key="1">
    <citation type="submission" date="2017-07" db="EMBL/GenBank/DDBJ databases">
        <title>Mechanisms for carbon and nitrogen cycling indicate functional differentiation within the Candidate Phyla Radiation.</title>
        <authorList>
            <person name="Danczak R.E."/>
            <person name="Johnston M.D."/>
            <person name="Kenah C."/>
            <person name="Slattery M."/>
            <person name="Wrighton K.C."/>
            <person name="Wilkins M.J."/>
        </authorList>
    </citation>
    <scope>NUCLEOTIDE SEQUENCE [LARGE SCALE GENOMIC DNA]</scope>
    <source>
        <strain evidence="1">Licking1014_85</strain>
    </source>
</reference>
<evidence type="ECO:0000313" key="2">
    <source>
        <dbReference type="Proteomes" id="UP000315589"/>
    </source>
</evidence>
<dbReference type="Proteomes" id="UP000315589">
    <property type="component" value="Unassembled WGS sequence"/>
</dbReference>
<evidence type="ECO:0000313" key="1">
    <source>
        <dbReference type="EMBL" id="TSC92858.1"/>
    </source>
</evidence>
<accession>A0A554LJ46</accession>